<dbReference type="EMBL" id="KN833760">
    <property type="protein sequence ID" value="KIK20744.1"/>
    <property type="molecule type" value="Genomic_DNA"/>
</dbReference>
<accession>A0A0C9Z3D8</accession>
<protein>
    <submittedName>
        <fullName evidence="1">Uncharacterized protein</fullName>
    </submittedName>
</protein>
<organism evidence="1 2">
    <name type="scientific">Pisolithus microcarpus 441</name>
    <dbReference type="NCBI Taxonomy" id="765257"/>
    <lineage>
        <taxon>Eukaryota</taxon>
        <taxon>Fungi</taxon>
        <taxon>Dikarya</taxon>
        <taxon>Basidiomycota</taxon>
        <taxon>Agaricomycotina</taxon>
        <taxon>Agaricomycetes</taxon>
        <taxon>Agaricomycetidae</taxon>
        <taxon>Boletales</taxon>
        <taxon>Sclerodermatineae</taxon>
        <taxon>Pisolithaceae</taxon>
        <taxon>Pisolithus</taxon>
    </lineage>
</organism>
<name>A0A0C9Z3D8_9AGAM</name>
<evidence type="ECO:0000313" key="1">
    <source>
        <dbReference type="EMBL" id="KIK20744.1"/>
    </source>
</evidence>
<dbReference type="AlphaFoldDB" id="A0A0C9Z3D8"/>
<sequence length="95" mass="10210">MARTKCEVQTLRFALGEGIPGILPGCYLSTTSISVTLVYGAFTIYSACYHTINPIANVLIPSANMSRNSLIAAGYTQVTSRVNGCRIHRKPTVST</sequence>
<keyword evidence="2" id="KW-1185">Reference proteome</keyword>
<dbReference type="HOGENOM" id="CLU_2373603_0_0_1"/>
<proteinExistence type="predicted"/>
<reference evidence="2" key="2">
    <citation type="submission" date="2015-01" db="EMBL/GenBank/DDBJ databases">
        <title>Evolutionary Origins and Diversification of the Mycorrhizal Mutualists.</title>
        <authorList>
            <consortium name="DOE Joint Genome Institute"/>
            <consortium name="Mycorrhizal Genomics Consortium"/>
            <person name="Kohler A."/>
            <person name="Kuo A."/>
            <person name="Nagy L.G."/>
            <person name="Floudas D."/>
            <person name="Copeland A."/>
            <person name="Barry K.W."/>
            <person name="Cichocki N."/>
            <person name="Veneault-Fourrey C."/>
            <person name="LaButti K."/>
            <person name="Lindquist E.A."/>
            <person name="Lipzen A."/>
            <person name="Lundell T."/>
            <person name="Morin E."/>
            <person name="Murat C."/>
            <person name="Riley R."/>
            <person name="Ohm R."/>
            <person name="Sun H."/>
            <person name="Tunlid A."/>
            <person name="Henrissat B."/>
            <person name="Grigoriev I.V."/>
            <person name="Hibbett D.S."/>
            <person name="Martin F."/>
        </authorList>
    </citation>
    <scope>NUCLEOTIDE SEQUENCE [LARGE SCALE GENOMIC DNA]</scope>
    <source>
        <strain evidence="2">441</strain>
    </source>
</reference>
<dbReference type="Proteomes" id="UP000054018">
    <property type="component" value="Unassembled WGS sequence"/>
</dbReference>
<reference evidence="1 2" key="1">
    <citation type="submission" date="2014-04" db="EMBL/GenBank/DDBJ databases">
        <authorList>
            <consortium name="DOE Joint Genome Institute"/>
            <person name="Kuo A."/>
            <person name="Kohler A."/>
            <person name="Costa M.D."/>
            <person name="Nagy L.G."/>
            <person name="Floudas D."/>
            <person name="Copeland A."/>
            <person name="Barry K.W."/>
            <person name="Cichocki N."/>
            <person name="Veneault-Fourrey C."/>
            <person name="LaButti K."/>
            <person name="Lindquist E.A."/>
            <person name="Lipzen A."/>
            <person name="Lundell T."/>
            <person name="Morin E."/>
            <person name="Murat C."/>
            <person name="Sun H."/>
            <person name="Tunlid A."/>
            <person name="Henrissat B."/>
            <person name="Grigoriev I.V."/>
            <person name="Hibbett D.S."/>
            <person name="Martin F."/>
            <person name="Nordberg H.P."/>
            <person name="Cantor M.N."/>
            <person name="Hua S.X."/>
        </authorList>
    </citation>
    <scope>NUCLEOTIDE SEQUENCE [LARGE SCALE GENOMIC DNA]</scope>
    <source>
        <strain evidence="1 2">441</strain>
    </source>
</reference>
<gene>
    <name evidence="1" type="ORF">PISMIDRAFT_576690</name>
</gene>
<evidence type="ECO:0000313" key="2">
    <source>
        <dbReference type="Proteomes" id="UP000054018"/>
    </source>
</evidence>